<dbReference type="RefSeq" id="WP_098611176.1">
    <property type="nucleotide sequence ID" value="NZ_JBNNUB010000015.1"/>
</dbReference>
<dbReference type="PROSITE" id="PS51186">
    <property type="entry name" value="GNAT"/>
    <property type="match status" value="1"/>
</dbReference>
<protein>
    <submittedName>
        <fullName evidence="2">GNAT family N-acetyltransferase</fullName>
    </submittedName>
</protein>
<dbReference type="Gene3D" id="3.40.630.30">
    <property type="match status" value="1"/>
</dbReference>
<accession>A0A2B2M9Z9</accession>
<name>A0A2B2M9Z9_BACCE</name>
<dbReference type="PANTHER" id="PTHR43617:SF2">
    <property type="entry name" value="UPF0039 PROTEIN SLL0451"/>
    <property type="match status" value="1"/>
</dbReference>
<feature type="domain" description="N-acetyltransferase" evidence="1">
    <location>
        <begin position="2"/>
        <end position="155"/>
    </location>
</feature>
<evidence type="ECO:0000313" key="3">
    <source>
        <dbReference type="Proteomes" id="UP000224386"/>
    </source>
</evidence>
<proteinExistence type="predicted"/>
<dbReference type="EMBL" id="NVAP01000002">
    <property type="protein sequence ID" value="PFQ53814.1"/>
    <property type="molecule type" value="Genomic_DNA"/>
</dbReference>
<dbReference type="Pfam" id="PF13527">
    <property type="entry name" value="Acetyltransf_9"/>
    <property type="match status" value="1"/>
</dbReference>
<evidence type="ECO:0000313" key="2">
    <source>
        <dbReference type="EMBL" id="PFQ53814.1"/>
    </source>
</evidence>
<reference evidence="2 3" key="1">
    <citation type="submission" date="2017-09" db="EMBL/GenBank/DDBJ databases">
        <title>Large-scale bioinformatics analysis of Bacillus genomes uncovers conserved roles of natural products in bacterial physiology.</title>
        <authorList>
            <consortium name="Agbiome Team Llc"/>
            <person name="Bleich R.M."/>
            <person name="Grubbs K.J."/>
            <person name="Santa Maria K.C."/>
            <person name="Allen S.E."/>
            <person name="Farag S."/>
            <person name="Shank E.A."/>
            <person name="Bowers A."/>
        </authorList>
    </citation>
    <scope>NUCLEOTIDE SEQUENCE [LARGE SCALE GENOMIC DNA]</scope>
    <source>
        <strain evidence="2 3">AFS070861</strain>
    </source>
</reference>
<sequence>MVMIRQEQKNDYRKTEEVVKEAFLHEEFSDKKEHELVKRIRECDAFVPDLSIVAVDEEIVGHILLSKITIEQDGASVDSLALAPVSVAPNHQKKGIGGKLIIVALEKAKELGYGSVVVLGHSEYYPKFGFERASQRNIKAPFEVPDEVFMVMELRENALQGVEGIVQYSSAFAE</sequence>
<gene>
    <name evidence="2" type="ORF">COK05_01430</name>
</gene>
<dbReference type="SUPFAM" id="SSF55729">
    <property type="entry name" value="Acyl-CoA N-acyltransferases (Nat)"/>
    <property type="match status" value="1"/>
</dbReference>
<dbReference type="PANTHER" id="PTHR43617">
    <property type="entry name" value="L-AMINO ACID N-ACETYLTRANSFERASE"/>
    <property type="match status" value="1"/>
</dbReference>
<dbReference type="GO" id="GO:0016747">
    <property type="term" value="F:acyltransferase activity, transferring groups other than amino-acyl groups"/>
    <property type="evidence" value="ECO:0007669"/>
    <property type="project" value="InterPro"/>
</dbReference>
<comment type="caution">
    <text evidence="2">The sequence shown here is derived from an EMBL/GenBank/DDBJ whole genome shotgun (WGS) entry which is preliminary data.</text>
</comment>
<evidence type="ECO:0000259" key="1">
    <source>
        <dbReference type="PROSITE" id="PS51186"/>
    </source>
</evidence>
<dbReference type="InterPro" id="IPR016181">
    <property type="entry name" value="Acyl_CoA_acyltransferase"/>
</dbReference>
<dbReference type="InterPro" id="IPR000182">
    <property type="entry name" value="GNAT_dom"/>
</dbReference>
<dbReference type="AlphaFoldDB" id="A0A2B2M9Z9"/>
<dbReference type="Proteomes" id="UP000224386">
    <property type="component" value="Unassembled WGS sequence"/>
</dbReference>
<dbReference type="CDD" id="cd04301">
    <property type="entry name" value="NAT_SF"/>
    <property type="match status" value="1"/>
</dbReference>
<organism evidence="2 3">
    <name type="scientific">Bacillus cereus</name>
    <dbReference type="NCBI Taxonomy" id="1396"/>
    <lineage>
        <taxon>Bacteria</taxon>
        <taxon>Bacillati</taxon>
        <taxon>Bacillota</taxon>
        <taxon>Bacilli</taxon>
        <taxon>Bacillales</taxon>
        <taxon>Bacillaceae</taxon>
        <taxon>Bacillus</taxon>
        <taxon>Bacillus cereus group</taxon>
    </lineage>
</organism>
<keyword evidence="2" id="KW-0808">Transferase</keyword>
<dbReference type="InterPro" id="IPR050276">
    <property type="entry name" value="MshD_Acetyltransferase"/>
</dbReference>